<dbReference type="Gene3D" id="3.40.640.10">
    <property type="entry name" value="Type I PLP-dependent aspartate aminotransferase-like (Major domain)"/>
    <property type="match status" value="1"/>
</dbReference>
<comment type="catalytic activity">
    <reaction evidence="15">
        <text>O-phospho-L-serine + 2-oxoglutarate = 3-phosphooxypyruvate + L-glutamate</text>
        <dbReference type="Rhea" id="RHEA:14329"/>
        <dbReference type="ChEBI" id="CHEBI:16810"/>
        <dbReference type="ChEBI" id="CHEBI:18110"/>
        <dbReference type="ChEBI" id="CHEBI:29985"/>
        <dbReference type="ChEBI" id="CHEBI:57524"/>
        <dbReference type="EC" id="2.6.1.52"/>
    </reaction>
</comment>
<dbReference type="FunFam" id="3.90.1150.10:FF:000006">
    <property type="entry name" value="Phosphoserine aminotransferase"/>
    <property type="match status" value="1"/>
</dbReference>
<evidence type="ECO:0000259" key="18">
    <source>
        <dbReference type="Pfam" id="PF10396"/>
    </source>
</evidence>
<organism evidence="20 21">
    <name type="scientific">Fusarium oxysporum</name>
    <name type="common">Fusarium vascular wilt</name>
    <dbReference type="NCBI Taxonomy" id="5507"/>
    <lineage>
        <taxon>Eukaryota</taxon>
        <taxon>Fungi</taxon>
        <taxon>Dikarya</taxon>
        <taxon>Ascomycota</taxon>
        <taxon>Pezizomycotina</taxon>
        <taxon>Sordariomycetes</taxon>
        <taxon>Hypocreomycetidae</taxon>
        <taxon>Hypocreales</taxon>
        <taxon>Nectriaceae</taxon>
        <taxon>Fusarium</taxon>
        <taxon>Fusarium oxysporum species complex</taxon>
    </lineage>
</organism>
<dbReference type="InterPro" id="IPR015421">
    <property type="entry name" value="PyrdxlP-dep_Trfase_major"/>
</dbReference>
<comment type="similarity">
    <text evidence="3">Belongs to the class-V pyridoxal-phosphate-dependent aminotransferase family. SerC subfamily.</text>
</comment>
<evidence type="ECO:0000256" key="13">
    <source>
        <dbReference type="ARBA" id="ARBA00023299"/>
    </source>
</evidence>
<evidence type="ECO:0000256" key="11">
    <source>
        <dbReference type="ARBA" id="ARBA00022898"/>
    </source>
</evidence>
<dbReference type="InterPro" id="IPR025867">
    <property type="entry name" value="MnmE_helical"/>
</dbReference>
<gene>
    <name evidence="20" type="ORF">FOXYS1_9848</name>
</gene>
<evidence type="ECO:0000256" key="14">
    <source>
        <dbReference type="ARBA" id="ARBA00047630"/>
    </source>
</evidence>
<evidence type="ECO:0000256" key="2">
    <source>
        <dbReference type="ARBA" id="ARBA00005099"/>
    </source>
</evidence>
<dbReference type="InterPro" id="IPR015422">
    <property type="entry name" value="PyrdxlP-dep_Trfase_small"/>
</dbReference>
<feature type="domain" description="Aminotransferase class V" evidence="16">
    <location>
        <begin position="9"/>
        <end position="103"/>
    </location>
</feature>
<dbReference type="EC" id="2.6.1.52" evidence="5"/>
<dbReference type="InterPro" id="IPR015424">
    <property type="entry name" value="PyrdxlP-dep_Trfase"/>
</dbReference>
<feature type="domain" description="Aminotransferase class V" evidence="16">
    <location>
        <begin position="162"/>
        <end position="410"/>
    </location>
</feature>
<keyword evidence="6" id="KW-0032">Aminotransferase</keyword>
<keyword evidence="10" id="KW-0547">Nucleotide-binding</keyword>
<protein>
    <recommendedName>
        <fullName evidence="5">phosphoserine transaminase</fullName>
        <ecNumber evidence="5">2.6.1.52</ecNumber>
    </recommendedName>
</protein>
<dbReference type="HAMAP" id="MF_00160">
    <property type="entry name" value="SerC_aminotrans_5"/>
    <property type="match status" value="1"/>
</dbReference>
<dbReference type="GO" id="GO:0005525">
    <property type="term" value="F:GTP binding"/>
    <property type="evidence" value="ECO:0007669"/>
    <property type="project" value="UniProtKB-KW"/>
</dbReference>
<evidence type="ECO:0000259" key="19">
    <source>
        <dbReference type="Pfam" id="PF12631"/>
    </source>
</evidence>
<evidence type="ECO:0000259" key="16">
    <source>
        <dbReference type="Pfam" id="PF00266"/>
    </source>
</evidence>
<dbReference type="PANTHER" id="PTHR43247:SF1">
    <property type="entry name" value="PHOSPHOSERINE AMINOTRANSFERASE"/>
    <property type="match status" value="1"/>
</dbReference>
<keyword evidence="12" id="KW-0342">GTP-binding</keyword>
<dbReference type="CDD" id="cd14858">
    <property type="entry name" value="TrmE_N"/>
    <property type="match status" value="1"/>
</dbReference>
<dbReference type="SUPFAM" id="SSF52540">
    <property type="entry name" value="P-loop containing nucleoside triphosphate hydrolases"/>
    <property type="match status" value="1"/>
</dbReference>
<comment type="catalytic activity">
    <reaction evidence="14">
        <text>4-(phosphooxy)-L-threonine + 2-oxoglutarate = (R)-3-hydroxy-2-oxo-4-phosphooxybutanoate + L-glutamate</text>
        <dbReference type="Rhea" id="RHEA:16573"/>
        <dbReference type="ChEBI" id="CHEBI:16810"/>
        <dbReference type="ChEBI" id="CHEBI:29985"/>
        <dbReference type="ChEBI" id="CHEBI:58452"/>
        <dbReference type="ChEBI" id="CHEBI:58538"/>
        <dbReference type="EC" id="2.6.1.52"/>
    </reaction>
</comment>
<dbReference type="InterPro" id="IPR004520">
    <property type="entry name" value="GTPase_MnmE"/>
</dbReference>
<dbReference type="PANTHER" id="PTHR43247">
    <property type="entry name" value="PHOSPHOSERINE AMINOTRANSFERASE"/>
    <property type="match status" value="1"/>
</dbReference>
<dbReference type="InterPro" id="IPR005225">
    <property type="entry name" value="Small_GTP-bd"/>
</dbReference>
<dbReference type="NCBIfam" id="NF003764">
    <property type="entry name" value="PRK05355.1"/>
    <property type="match status" value="1"/>
</dbReference>
<dbReference type="InterPro" id="IPR027417">
    <property type="entry name" value="P-loop_NTPase"/>
</dbReference>
<feature type="domain" description="MnmE helical" evidence="19">
    <location>
        <begin position="534"/>
        <end position="911"/>
    </location>
</feature>
<dbReference type="AlphaFoldDB" id="A0A8H5AA53"/>
<dbReference type="InterPro" id="IPR027368">
    <property type="entry name" value="MnmE_dom2"/>
</dbReference>
<dbReference type="Gene3D" id="3.30.1360.120">
    <property type="entry name" value="Probable tRNA modification gtpase trme, domain 1"/>
    <property type="match status" value="2"/>
</dbReference>
<sequence>MPSRSEITYFGAGPALLPTDVLEKAAQALIDYEHTGLGIAEHSHRSELATNIINEAKADLASYIDIPEDYEVLFMQGGGSGEFSATMYNLVGAWVTKKKAQIVANLKAPEDDPRVEQELRNAVEKELKTDYIVTGGWSQKASEEAKRLLGPEHVNIVADARQINNGKYGKIPEESTWNLSKEAALVYYCDNETVDGVEFPAFPQSLTPGPDGEGPIVVADMSSNILSRRIPVRNFSVIFFGAQKNLGCTGVTVVIIKKSLLPPKTPQPPPALLRRLGLPIPPIIFSYETIAKNNSLYNTLSIFDVYIAGQVLKKSLSTYNKVEGQEAVSAKKAELIYGALDAHPDVYRVVPDKSVRSRMNICFRVTKNGDTDGTEKAFLKEATAQGLTGLKGHRSVGGIRASSYNSISLEGAEKLAKFIETCVYDIKDKNDTIYALSTAQGRAGIAVIRISGPSCLEHANNEQIVLDSEALVLYFPSPKTVTGDDVLELHVHGGSATVKAVLAAIPKCSATHRIRYAEPGEFTKRAFFNDRLDLAQIESLSDTLAAETEQQRRAAVRGNSGVLGRQYETWREQLLLARGEIEALIDFSEDQHFDESQAELLQNVTAQVARMLHSIELHEQGSQRSELLRNGIRIALLGPPNVGKSSLMNLIVGREASIVSGEAGTTRDIVEASLDIRGYLCSFADTAGFRSKGSQVINGADSGAIGAVEEEGIRRAKQRALDSDLVIVLASVEDGQNGPFVQYDQETLDLAAGAEDCVVVVNKQDAVGKEEFEKLVQDFRKIVRIRAPKLAAAEFVSVSCKEAQAGTWESKDPGGIQAVITKLVASFEKMTSMPVDLQDLLGVTERQRQLLIKCRRHLEDFMMEAAPEEGLDADAVLAAEYLRYAANCLARITGRDEFGDVEDVLGVIFEK</sequence>
<dbReference type="GO" id="GO:0030170">
    <property type="term" value="F:pyridoxal phosphate binding"/>
    <property type="evidence" value="ECO:0007669"/>
    <property type="project" value="TreeGrafter"/>
</dbReference>
<keyword evidence="9" id="KW-0819">tRNA processing</keyword>
<reference evidence="20" key="1">
    <citation type="submission" date="2020-02" db="EMBL/GenBank/DDBJ databases">
        <title>Identification and distribution of gene clusters putatively required for synthesis of sphingolipid metabolism inhibitors in phylogenetically diverse species of the filamentous fungus Fusarium.</title>
        <authorList>
            <person name="Kim H.-S."/>
            <person name="Busman M."/>
            <person name="Brown D.W."/>
            <person name="Divon H."/>
            <person name="Uhlig S."/>
            <person name="Proctor R.H."/>
        </authorList>
    </citation>
    <scope>NUCLEOTIDE SEQUENCE [LARGE SCALE GENOMIC DNA]</scope>
    <source>
        <strain evidence="20">NRRL 39464</strain>
    </source>
</reference>
<dbReference type="InterPro" id="IPR031168">
    <property type="entry name" value="G_TrmE"/>
</dbReference>
<keyword evidence="7" id="KW-0028">Amino-acid biosynthesis</keyword>
<dbReference type="Gene3D" id="3.90.1150.10">
    <property type="entry name" value="Aspartate Aminotransferase, domain 1"/>
    <property type="match status" value="1"/>
</dbReference>
<dbReference type="GO" id="GO:0004648">
    <property type="term" value="F:O-phospho-L-serine:2-oxoglutarate aminotransferase activity"/>
    <property type="evidence" value="ECO:0007669"/>
    <property type="project" value="UniProtKB-EC"/>
</dbReference>
<name>A0A8H5AA53_FUSOX</name>
<dbReference type="Pfam" id="PF00266">
    <property type="entry name" value="Aminotran_5"/>
    <property type="match status" value="2"/>
</dbReference>
<comment type="caution">
    <text evidence="20">The sequence shown here is derived from an EMBL/GenBank/DDBJ whole genome shotgun (WGS) entry which is preliminary data.</text>
</comment>
<dbReference type="Proteomes" id="UP000558688">
    <property type="component" value="Unassembled WGS sequence"/>
</dbReference>
<dbReference type="InterPro" id="IPR018948">
    <property type="entry name" value="GTP-bd_TrmE_N"/>
</dbReference>
<feature type="domain" description="G" evidence="17">
    <location>
        <begin position="633"/>
        <end position="763"/>
    </location>
</feature>
<evidence type="ECO:0000259" key="17">
    <source>
        <dbReference type="Pfam" id="PF01926"/>
    </source>
</evidence>
<keyword evidence="8" id="KW-0808">Transferase</keyword>
<dbReference type="GO" id="GO:0005737">
    <property type="term" value="C:cytoplasm"/>
    <property type="evidence" value="ECO:0007669"/>
    <property type="project" value="TreeGrafter"/>
</dbReference>
<comment type="cofactor">
    <cofactor evidence="1">
        <name>pyridoxal 5'-phosphate</name>
        <dbReference type="ChEBI" id="CHEBI:597326"/>
    </cofactor>
</comment>
<dbReference type="CDD" id="cd04164">
    <property type="entry name" value="trmE"/>
    <property type="match status" value="1"/>
</dbReference>
<dbReference type="HAMAP" id="MF_00379">
    <property type="entry name" value="GTPase_MnmE"/>
    <property type="match status" value="1"/>
</dbReference>
<dbReference type="InterPro" id="IPR000192">
    <property type="entry name" value="Aminotrans_V_dom"/>
</dbReference>
<evidence type="ECO:0000256" key="7">
    <source>
        <dbReference type="ARBA" id="ARBA00022605"/>
    </source>
</evidence>
<dbReference type="Pfam" id="PF10396">
    <property type="entry name" value="TrmE_N"/>
    <property type="match status" value="1"/>
</dbReference>
<evidence type="ECO:0000256" key="8">
    <source>
        <dbReference type="ARBA" id="ARBA00022679"/>
    </source>
</evidence>
<dbReference type="SUPFAM" id="SSF53383">
    <property type="entry name" value="PLP-dependent transferases"/>
    <property type="match status" value="1"/>
</dbReference>
<feature type="domain" description="GTP-binding protein TrmE N-terminal" evidence="18">
    <location>
        <begin position="432"/>
        <end position="531"/>
    </location>
</feature>
<evidence type="ECO:0000256" key="15">
    <source>
        <dbReference type="ARBA" id="ARBA00049007"/>
    </source>
</evidence>
<dbReference type="Pfam" id="PF12631">
    <property type="entry name" value="MnmE_helical"/>
    <property type="match status" value="1"/>
</dbReference>
<dbReference type="GO" id="GO:0003924">
    <property type="term" value="F:GTPase activity"/>
    <property type="evidence" value="ECO:0007669"/>
    <property type="project" value="InterPro"/>
</dbReference>
<dbReference type="UniPathway" id="UPA00135">
    <property type="reaction ID" value="UER00197"/>
</dbReference>
<dbReference type="Gene3D" id="3.40.50.300">
    <property type="entry name" value="P-loop containing nucleotide triphosphate hydrolases"/>
    <property type="match status" value="1"/>
</dbReference>
<evidence type="ECO:0000256" key="6">
    <source>
        <dbReference type="ARBA" id="ARBA00022576"/>
    </source>
</evidence>
<dbReference type="Gene3D" id="1.20.120.430">
    <property type="entry name" value="tRNA modification GTPase MnmE domain 2"/>
    <property type="match status" value="1"/>
</dbReference>
<dbReference type="EMBL" id="JAAFOW010001715">
    <property type="protein sequence ID" value="KAF5259545.1"/>
    <property type="molecule type" value="Genomic_DNA"/>
</dbReference>
<evidence type="ECO:0000256" key="4">
    <source>
        <dbReference type="ARBA" id="ARBA00011043"/>
    </source>
</evidence>
<dbReference type="GO" id="GO:0006400">
    <property type="term" value="P:tRNA modification"/>
    <property type="evidence" value="ECO:0007669"/>
    <property type="project" value="InterPro"/>
</dbReference>
<evidence type="ECO:0000256" key="9">
    <source>
        <dbReference type="ARBA" id="ARBA00022694"/>
    </source>
</evidence>
<proteinExistence type="inferred from homology"/>
<dbReference type="InterPro" id="IPR022278">
    <property type="entry name" value="Pser_aminoTfrase"/>
</dbReference>
<evidence type="ECO:0000313" key="21">
    <source>
        <dbReference type="Proteomes" id="UP000558688"/>
    </source>
</evidence>
<evidence type="ECO:0000256" key="12">
    <source>
        <dbReference type="ARBA" id="ARBA00023134"/>
    </source>
</evidence>
<dbReference type="InterPro" id="IPR027266">
    <property type="entry name" value="TrmE/GcvT-like"/>
</dbReference>
<keyword evidence="13" id="KW-0718">Serine biosynthesis</keyword>
<comment type="similarity">
    <text evidence="4">Belongs to the TRAFAC class TrmE-Era-EngA-EngB-Septin-like GTPase superfamily. TrmE GTPase family.</text>
</comment>
<evidence type="ECO:0000313" key="20">
    <source>
        <dbReference type="EMBL" id="KAF5259545.1"/>
    </source>
</evidence>
<dbReference type="FunFam" id="3.40.640.10:FF:000082">
    <property type="entry name" value="Phosphoserine aminotransferase"/>
    <property type="match status" value="1"/>
</dbReference>
<evidence type="ECO:0000256" key="1">
    <source>
        <dbReference type="ARBA" id="ARBA00001933"/>
    </source>
</evidence>
<evidence type="ECO:0000256" key="10">
    <source>
        <dbReference type="ARBA" id="ARBA00022741"/>
    </source>
</evidence>
<evidence type="ECO:0000256" key="5">
    <source>
        <dbReference type="ARBA" id="ARBA00013030"/>
    </source>
</evidence>
<keyword evidence="11" id="KW-0663">Pyridoxal phosphate</keyword>
<dbReference type="NCBIfam" id="TIGR00231">
    <property type="entry name" value="small_GTP"/>
    <property type="match status" value="1"/>
</dbReference>
<comment type="pathway">
    <text evidence="2">Amino-acid biosynthesis; L-serine biosynthesis; L-serine from 3-phospho-D-glycerate: step 2/3.</text>
</comment>
<dbReference type="InterPro" id="IPR006073">
    <property type="entry name" value="GTP-bd"/>
</dbReference>
<dbReference type="GO" id="GO:0006564">
    <property type="term" value="P:L-serine biosynthetic process"/>
    <property type="evidence" value="ECO:0007669"/>
    <property type="project" value="UniProtKB-KW"/>
</dbReference>
<evidence type="ECO:0000256" key="3">
    <source>
        <dbReference type="ARBA" id="ARBA00006904"/>
    </source>
</evidence>
<accession>A0A8H5AA53</accession>
<dbReference type="Pfam" id="PF01926">
    <property type="entry name" value="MMR_HSR1"/>
    <property type="match status" value="1"/>
</dbReference>